<dbReference type="PANTHER" id="PTHR21447:SF11">
    <property type="entry name" value="RING-TYPE DOMAIN-CONTAINING PROTEIN"/>
    <property type="match status" value="1"/>
</dbReference>
<protein>
    <submittedName>
        <fullName evidence="2">Uncharacterized protein</fullName>
    </submittedName>
</protein>
<dbReference type="GO" id="GO:0045087">
    <property type="term" value="P:innate immune response"/>
    <property type="evidence" value="ECO:0007669"/>
    <property type="project" value="TreeGrafter"/>
</dbReference>
<evidence type="ECO:0000313" key="2">
    <source>
        <dbReference type="EMBL" id="KAF1754256.1"/>
    </source>
</evidence>
<dbReference type="KEGG" id="crq:GCK72_020816"/>
<dbReference type="CTD" id="78777018"/>
<dbReference type="Proteomes" id="UP000483820">
    <property type="component" value="Chromosome V"/>
</dbReference>
<feature type="compositionally biased region" description="Basic residues" evidence="1">
    <location>
        <begin position="188"/>
        <end position="199"/>
    </location>
</feature>
<dbReference type="RefSeq" id="XP_053582726.1">
    <property type="nucleotide sequence ID" value="XM_053733813.1"/>
</dbReference>
<dbReference type="GO" id="GO:0045121">
    <property type="term" value="C:membrane raft"/>
    <property type="evidence" value="ECO:0007669"/>
    <property type="project" value="TreeGrafter"/>
</dbReference>
<organism evidence="2 3">
    <name type="scientific">Caenorhabditis remanei</name>
    <name type="common">Caenorhabditis vulgaris</name>
    <dbReference type="NCBI Taxonomy" id="31234"/>
    <lineage>
        <taxon>Eukaryota</taxon>
        <taxon>Metazoa</taxon>
        <taxon>Ecdysozoa</taxon>
        <taxon>Nematoda</taxon>
        <taxon>Chromadorea</taxon>
        <taxon>Rhabditida</taxon>
        <taxon>Rhabditina</taxon>
        <taxon>Rhabditomorpha</taxon>
        <taxon>Rhabditoidea</taxon>
        <taxon>Rhabditidae</taxon>
        <taxon>Peloderinae</taxon>
        <taxon>Caenorhabditis</taxon>
    </lineage>
</organism>
<reference evidence="2 3" key="1">
    <citation type="submission" date="2019-12" db="EMBL/GenBank/DDBJ databases">
        <title>Chromosome-level assembly of the Caenorhabditis remanei genome.</title>
        <authorList>
            <person name="Teterina A.A."/>
            <person name="Willis J.H."/>
            <person name="Phillips P.C."/>
        </authorList>
    </citation>
    <scope>NUCLEOTIDE SEQUENCE [LARGE SCALE GENOMIC DNA]</scope>
    <source>
        <strain evidence="2 3">PX506</strain>
        <tissue evidence="2">Whole organism</tissue>
    </source>
</reference>
<feature type="region of interest" description="Disordered" evidence="1">
    <location>
        <begin position="172"/>
        <end position="199"/>
    </location>
</feature>
<dbReference type="GeneID" id="78777018"/>
<name>A0A6A5GHV3_CAERE</name>
<sequence>MTHSQSQTFSTEKTKTIIVAKKVFQENDCIRNEEFFEFIKSHFDINRDIHFIDSKKREEFYNEHLKREGPSNAKTIQLKKWSDVIDLIKTLKYLKLNKCFKDIVEYAYPIFAKLEKKSSSDLHAAVTHCQINCLARKVTWILEFIEKQKLRLRMGIVDIPRIEYGVNRVAAESKQMGTSEKKQGAKNNTKKNNKPPKKK</sequence>
<evidence type="ECO:0000256" key="1">
    <source>
        <dbReference type="SAM" id="MobiDB-lite"/>
    </source>
</evidence>
<accession>A0A6A5GHV3</accession>
<proteinExistence type="predicted"/>
<comment type="caution">
    <text evidence="2">The sequence shown here is derived from an EMBL/GenBank/DDBJ whole genome shotgun (WGS) entry which is preliminary data.</text>
</comment>
<dbReference type="EMBL" id="WUAV01000005">
    <property type="protein sequence ID" value="KAF1754256.1"/>
    <property type="molecule type" value="Genomic_DNA"/>
</dbReference>
<evidence type="ECO:0000313" key="3">
    <source>
        <dbReference type="Proteomes" id="UP000483820"/>
    </source>
</evidence>
<dbReference type="PANTHER" id="PTHR21447">
    <property type="entry name" value="RING-TYPE DOMAIN-CONTAINING PROTEIN-RELATED"/>
    <property type="match status" value="1"/>
</dbReference>
<gene>
    <name evidence="2" type="ORF">GCK72_020816</name>
</gene>
<dbReference type="AlphaFoldDB" id="A0A6A5GHV3"/>